<dbReference type="STRING" id="1802438.A2571_02125"/>
<evidence type="ECO:0000313" key="2">
    <source>
        <dbReference type="Proteomes" id="UP000177043"/>
    </source>
</evidence>
<comment type="caution">
    <text evidence="1">The sequence shown here is derived from an EMBL/GenBank/DDBJ whole genome shotgun (WGS) entry which is preliminary data.</text>
</comment>
<dbReference type="Proteomes" id="UP000177043">
    <property type="component" value="Unassembled WGS sequence"/>
</dbReference>
<name>A0A1G2QDG6_9BACT</name>
<gene>
    <name evidence="1" type="ORF">A2571_02125</name>
</gene>
<dbReference type="AlphaFoldDB" id="A0A1G2QDG6"/>
<evidence type="ECO:0000313" key="1">
    <source>
        <dbReference type="EMBL" id="OHA58547.1"/>
    </source>
</evidence>
<organism evidence="1 2">
    <name type="scientific">Candidatus Vogelbacteria bacterium RIFOXYD1_FULL_44_32</name>
    <dbReference type="NCBI Taxonomy" id="1802438"/>
    <lineage>
        <taxon>Bacteria</taxon>
        <taxon>Candidatus Vogeliibacteriota</taxon>
    </lineage>
</organism>
<accession>A0A1G2QDG6</accession>
<dbReference type="InterPro" id="IPR027981">
    <property type="entry name" value="DUF4446"/>
</dbReference>
<protein>
    <recommendedName>
        <fullName evidence="3">DUF4446 domain-containing protein</fullName>
    </recommendedName>
</protein>
<evidence type="ECO:0008006" key="3">
    <source>
        <dbReference type="Google" id="ProtNLM"/>
    </source>
</evidence>
<dbReference type="Pfam" id="PF14584">
    <property type="entry name" value="DUF4446"/>
    <property type="match status" value="1"/>
</dbReference>
<proteinExistence type="predicted"/>
<reference evidence="1 2" key="1">
    <citation type="journal article" date="2016" name="Nat. Commun.">
        <title>Thousands of microbial genomes shed light on interconnected biogeochemical processes in an aquifer system.</title>
        <authorList>
            <person name="Anantharaman K."/>
            <person name="Brown C.T."/>
            <person name="Hug L.A."/>
            <person name="Sharon I."/>
            <person name="Castelle C.J."/>
            <person name="Probst A.J."/>
            <person name="Thomas B.C."/>
            <person name="Singh A."/>
            <person name="Wilkins M.J."/>
            <person name="Karaoz U."/>
            <person name="Brodie E.L."/>
            <person name="Williams K.H."/>
            <person name="Hubbard S.S."/>
            <person name="Banfield J.F."/>
        </authorList>
    </citation>
    <scope>NUCLEOTIDE SEQUENCE [LARGE SCALE GENOMIC DNA]</scope>
</reference>
<sequence>MTLEWRLKKVFRGHKISNLESVIADLGKAVDDVLDKGKNDDRLFEDVYRRLKSTLQRCHTLRFNPFADQGGNQSFATAIMDEEGDGVVLSGIYSRDKVSVYAKPLQKFASTHELSNEEAQTIAEAKK</sequence>
<dbReference type="EMBL" id="MHTJ01000003">
    <property type="protein sequence ID" value="OHA58547.1"/>
    <property type="molecule type" value="Genomic_DNA"/>
</dbReference>